<dbReference type="AlphaFoldDB" id="A0A2T2YBH1"/>
<gene>
    <name evidence="4" type="ORF">AHMF7605_04535</name>
</gene>
<dbReference type="Pfam" id="PF09990">
    <property type="entry name" value="DUF2231"/>
    <property type="match status" value="1"/>
</dbReference>
<protein>
    <submittedName>
        <fullName evidence="4">Cytochrome C</fullName>
    </submittedName>
</protein>
<feature type="transmembrane region" description="Helical" evidence="1">
    <location>
        <begin position="12"/>
        <end position="30"/>
    </location>
</feature>
<comment type="caution">
    <text evidence="4">The sequence shown here is derived from an EMBL/GenBank/DDBJ whole genome shotgun (WGS) entry which is preliminary data.</text>
</comment>
<dbReference type="InterPro" id="IPR036909">
    <property type="entry name" value="Cyt_c-like_dom_sf"/>
</dbReference>
<dbReference type="PANTHER" id="PTHR35889">
    <property type="entry name" value="CYCLOINULO-OLIGOSACCHARIDE FRUCTANOTRANSFERASE-RELATED"/>
    <property type="match status" value="1"/>
</dbReference>
<evidence type="ECO:0000259" key="3">
    <source>
        <dbReference type="Pfam" id="PF09990"/>
    </source>
</evidence>
<dbReference type="InterPro" id="IPR011429">
    <property type="entry name" value="Cyt_c_Planctomycete-type"/>
</dbReference>
<dbReference type="GO" id="GO:0020037">
    <property type="term" value="F:heme binding"/>
    <property type="evidence" value="ECO:0007669"/>
    <property type="project" value="InterPro"/>
</dbReference>
<proteinExistence type="predicted"/>
<keyword evidence="1" id="KW-1133">Transmembrane helix</keyword>
<keyword evidence="1" id="KW-0812">Transmembrane</keyword>
<dbReference type="Pfam" id="PF13287">
    <property type="entry name" value="Fn3_assoc"/>
    <property type="match status" value="1"/>
</dbReference>
<dbReference type="Proteomes" id="UP000240357">
    <property type="component" value="Unassembled WGS sequence"/>
</dbReference>
<feature type="transmembrane region" description="Helical" evidence="1">
    <location>
        <begin position="113"/>
        <end position="132"/>
    </location>
</feature>
<feature type="domain" description="DUF2231" evidence="3">
    <location>
        <begin position="42"/>
        <end position="163"/>
    </location>
</feature>
<dbReference type="Pfam" id="PF07635">
    <property type="entry name" value="PSCyt1"/>
    <property type="match status" value="1"/>
</dbReference>
<evidence type="ECO:0000259" key="2">
    <source>
        <dbReference type="Pfam" id="PF07635"/>
    </source>
</evidence>
<dbReference type="GO" id="GO:0009055">
    <property type="term" value="F:electron transfer activity"/>
    <property type="evidence" value="ECO:0007669"/>
    <property type="project" value="InterPro"/>
</dbReference>
<accession>A0A2T2YBH1</accession>
<name>A0A2T2YBH1_9BACT</name>
<evidence type="ECO:0000313" key="5">
    <source>
        <dbReference type="Proteomes" id="UP000240357"/>
    </source>
</evidence>
<dbReference type="SUPFAM" id="SSF52047">
    <property type="entry name" value="RNI-like"/>
    <property type="match status" value="1"/>
</dbReference>
<dbReference type="Gene3D" id="3.80.10.10">
    <property type="entry name" value="Ribonuclease Inhibitor"/>
    <property type="match status" value="1"/>
</dbReference>
<evidence type="ECO:0000313" key="4">
    <source>
        <dbReference type="EMBL" id="PSR52843.1"/>
    </source>
</evidence>
<dbReference type="RefSeq" id="WP_106926869.1">
    <property type="nucleotide sequence ID" value="NZ_PYFT01000001.1"/>
</dbReference>
<feature type="domain" description="Cytochrome C Planctomycete-type" evidence="2">
    <location>
        <begin position="202"/>
        <end position="261"/>
    </location>
</feature>
<reference evidence="4 5" key="1">
    <citation type="submission" date="2018-03" db="EMBL/GenBank/DDBJ databases">
        <title>Adhaeribacter sp. HMF7605 Genome sequencing and assembly.</title>
        <authorList>
            <person name="Kang H."/>
            <person name="Kang J."/>
            <person name="Cha I."/>
            <person name="Kim H."/>
            <person name="Joh K."/>
        </authorList>
    </citation>
    <scope>NUCLEOTIDE SEQUENCE [LARGE SCALE GENOMIC DNA]</scope>
    <source>
        <strain evidence="4 5">HMF7605</strain>
    </source>
</reference>
<dbReference type="PANTHER" id="PTHR35889:SF3">
    <property type="entry name" value="F-BOX DOMAIN-CONTAINING PROTEIN"/>
    <property type="match status" value="1"/>
</dbReference>
<feature type="transmembrane region" description="Helical" evidence="1">
    <location>
        <begin position="42"/>
        <end position="60"/>
    </location>
</feature>
<dbReference type="InterPro" id="IPR032675">
    <property type="entry name" value="LRR_dom_sf"/>
</dbReference>
<evidence type="ECO:0000256" key="1">
    <source>
        <dbReference type="SAM" id="Phobius"/>
    </source>
</evidence>
<feature type="transmembrane region" description="Helical" evidence="1">
    <location>
        <begin position="81"/>
        <end position="101"/>
    </location>
</feature>
<feature type="transmembrane region" description="Helical" evidence="1">
    <location>
        <begin position="144"/>
        <end position="163"/>
    </location>
</feature>
<dbReference type="OrthoDB" id="713772at2"/>
<keyword evidence="1" id="KW-0472">Membrane</keyword>
<dbReference type="InterPro" id="IPR026876">
    <property type="entry name" value="Fn3_assoc_repeat"/>
</dbReference>
<dbReference type="InterPro" id="IPR019251">
    <property type="entry name" value="DUF2231_TM"/>
</dbReference>
<keyword evidence="5" id="KW-1185">Reference proteome</keyword>
<sequence length="724" mass="81613">MKSNLKGYAENLVFAFNVFILFFLVFEKYLSVPFWLQPLGRMHPVLLHFPIVILLLAMVLEFFRFNSKYRTQEFYQSFTSNLFLAGILTSAVTILMGLFLSKEEGYDGSILQWHKWLGVSILFFTSIFYWIQQTKWYNDRTAKFGALVTTFTLIFVGHYGAILTHGENFILEPITIAEVPAIPLEQAVVFEHVVQPIFEKKCSNCHNPDKIKGKLILTDSASIQKGGKTGKLFVAGKPEKSLLLQRIHLPVEDKKHMPPAGKTQLTPNESALLYLWVKANADFSEKVIDLPANDSLRLLATTFLKPDSDAPPEYNFAAADEKTIEKLNTNYRVVTPLAKESPALAVNIYNKQAFTAKTLADLKEVKQQIVSLELNKLPVKDADLKTVSQFQNLRRLNLNFTDITGKGLTELSPLPHLENLSLSGTNLHYQDLQKQLPGFKNLHTLTLWNTGLTDTEIQQLQRTYKNINFIAGFKDDGTRLIKLNPPQLKNSSPIFRETLPLQLFHPIKGVTIRYTLNGSEPDSSKSLIFKSGTILAGMTTLKARAYKTGWLGSEVAVFNLYRSNYKPDSVRLVYPLNRVHQASGAKTFFDGELGTFNANSPAWANNWAGFYKNEMELVSEFKQPILLSAVALNTLIESENNIFPPSTVEVWGGTTKDHLQLLATLKPKQPTQVNKPVIQLLESKFKPHPVSYLKIVAKPVKQLPGWHKSKGSPALLLIDEVFLN</sequence>
<dbReference type="SUPFAM" id="SSF46626">
    <property type="entry name" value="Cytochrome c"/>
    <property type="match status" value="1"/>
</dbReference>
<dbReference type="EMBL" id="PYFT01000001">
    <property type="protein sequence ID" value="PSR52843.1"/>
    <property type="molecule type" value="Genomic_DNA"/>
</dbReference>
<organism evidence="4 5">
    <name type="scientific">Adhaeribacter arboris</name>
    <dbReference type="NCBI Taxonomy" id="2072846"/>
    <lineage>
        <taxon>Bacteria</taxon>
        <taxon>Pseudomonadati</taxon>
        <taxon>Bacteroidota</taxon>
        <taxon>Cytophagia</taxon>
        <taxon>Cytophagales</taxon>
        <taxon>Hymenobacteraceae</taxon>
        <taxon>Adhaeribacter</taxon>
    </lineage>
</organism>